<dbReference type="PANTHER" id="PTHR30336">
    <property type="entry name" value="INNER MEMBRANE PROTEIN, PROBABLE PERMEASE"/>
    <property type="match status" value="1"/>
</dbReference>
<dbReference type="InterPro" id="IPR014729">
    <property type="entry name" value="Rossmann-like_a/b/a_fold"/>
</dbReference>
<feature type="domain" description="DUF218" evidence="1">
    <location>
        <begin position="55"/>
        <end position="197"/>
    </location>
</feature>
<dbReference type="PANTHER" id="PTHR30336:SF4">
    <property type="entry name" value="ENVELOPE BIOGENESIS FACTOR ELYC"/>
    <property type="match status" value="1"/>
</dbReference>
<gene>
    <name evidence="2" type="ORF">KL86CLO1_11892</name>
</gene>
<dbReference type="InterPro" id="IPR051599">
    <property type="entry name" value="Cell_Envelope_Assoc"/>
</dbReference>
<dbReference type="Pfam" id="PF02698">
    <property type="entry name" value="DUF218"/>
    <property type="match status" value="1"/>
</dbReference>
<proteinExistence type="predicted"/>
<evidence type="ECO:0000259" key="1">
    <source>
        <dbReference type="Pfam" id="PF02698"/>
    </source>
</evidence>
<dbReference type="EMBL" id="FLUN01000001">
    <property type="protein sequence ID" value="SBW04327.1"/>
    <property type="molecule type" value="Genomic_DNA"/>
</dbReference>
<dbReference type="Gene3D" id="3.40.50.620">
    <property type="entry name" value="HUPs"/>
    <property type="match status" value="1"/>
</dbReference>
<dbReference type="GO" id="GO:0043164">
    <property type="term" value="P:Gram-negative-bacterium-type cell wall biogenesis"/>
    <property type="evidence" value="ECO:0007669"/>
    <property type="project" value="TreeGrafter"/>
</dbReference>
<dbReference type="AlphaFoldDB" id="A0A212JY34"/>
<name>A0A212JY34_9FIRM</name>
<evidence type="ECO:0000313" key="2">
    <source>
        <dbReference type="EMBL" id="SBW04327.1"/>
    </source>
</evidence>
<dbReference type="GO" id="GO:0005886">
    <property type="term" value="C:plasma membrane"/>
    <property type="evidence" value="ECO:0007669"/>
    <property type="project" value="TreeGrafter"/>
</dbReference>
<dbReference type="GO" id="GO:0000270">
    <property type="term" value="P:peptidoglycan metabolic process"/>
    <property type="evidence" value="ECO:0007669"/>
    <property type="project" value="TreeGrafter"/>
</dbReference>
<dbReference type="InterPro" id="IPR003848">
    <property type="entry name" value="DUF218"/>
</dbReference>
<accession>A0A212JY34</accession>
<protein>
    <recommendedName>
        <fullName evidence="1">DUF218 domain-containing protein</fullName>
    </recommendedName>
</protein>
<sequence length="211" mass="23528">MRAVRRSYRPYGGKRGKLWLKVLAALLAAGILCFAALEGIVLAGSRTHIEGEPKVMIVLGCQVKPWGPSELLLDRLDTALEYLEGRDDVRIIVSGGQGKDEPTTEAAAMRDYLVKNGIEESRIWLEDKSHNTHQNLVYSFELLREKGEDLSAPYIIVSNGFHLSRAVLLANRVDNGAETYTLAAPSTHTPSRIKMYFREPLALVKSFVFDQ</sequence>
<dbReference type="CDD" id="cd06259">
    <property type="entry name" value="YdcF-like"/>
    <property type="match status" value="1"/>
</dbReference>
<reference evidence="2" key="1">
    <citation type="submission" date="2016-04" db="EMBL/GenBank/DDBJ databases">
        <authorList>
            <person name="Evans L.H."/>
            <person name="Alamgir A."/>
            <person name="Owens N."/>
            <person name="Weber N.D."/>
            <person name="Virtaneva K."/>
            <person name="Barbian K."/>
            <person name="Babar A."/>
            <person name="Rosenke K."/>
        </authorList>
    </citation>
    <scope>NUCLEOTIDE SEQUENCE</scope>
    <source>
        <strain evidence="2">86</strain>
    </source>
</reference>
<organism evidence="2">
    <name type="scientific">uncultured Eubacteriales bacterium</name>
    <dbReference type="NCBI Taxonomy" id="172733"/>
    <lineage>
        <taxon>Bacteria</taxon>
        <taxon>Bacillati</taxon>
        <taxon>Bacillota</taxon>
        <taxon>Clostridia</taxon>
        <taxon>Eubacteriales</taxon>
        <taxon>environmental samples</taxon>
    </lineage>
</organism>